<dbReference type="PANTHER" id="PTHR33265">
    <property type="entry name" value="AVR9/CF-9 RAPIDLY ELICITED PROTEIN-RELATED"/>
    <property type="match status" value="1"/>
</dbReference>
<evidence type="ECO:0000313" key="1">
    <source>
        <dbReference type="EMBL" id="KAJ4782124.1"/>
    </source>
</evidence>
<proteinExistence type="predicted"/>
<dbReference type="InterPro" id="IPR008480">
    <property type="entry name" value="DUF761_pln"/>
</dbReference>
<organism evidence="1 2">
    <name type="scientific">Rhynchospora pubera</name>
    <dbReference type="NCBI Taxonomy" id="906938"/>
    <lineage>
        <taxon>Eukaryota</taxon>
        <taxon>Viridiplantae</taxon>
        <taxon>Streptophyta</taxon>
        <taxon>Embryophyta</taxon>
        <taxon>Tracheophyta</taxon>
        <taxon>Spermatophyta</taxon>
        <taxon>Magnoliopsida</taxon>
        <taxon>Liliopsida</taxon>
        <taxon>Poales</taxon>
        <taxon>Cyperaceae</taxon>
        <taxon>Cyperoideae</taxon>
        <taxon>Rhynchosporeae</taxon>
        <taxon>Rhynchospora</taxon>
    </lineage>
</organism>
<dbReference type="Proteomes" id="UP001140206">
    <property type="component" value="Chromosome 3"/>
</dbReference>
<evidence type="ECO:0000313" key="2">
    <source>
        <dbReference type="Proteomes" id="UP001140206"/>
    </source>
</evidence>
<name>A0AAV8ES36_9POAL</name>
<sequence length="265" mass="30787">MIHFVGIIAKFPSQRNEFVALSHSPSNTINTPFPLVELKALLIASFKKRTHPFPQREITQAKEMEQSSIIAKRLWQVVRAVFYMLRVRGISKKKFMLDFHLFVDRSKLASKSFIYHLTHHNHRNSTSNKYNSREVEFSCSNTPSYPSFHLPKRKANNHHKHRDNCYDPNNYFYNFDAKEIAKALEVLNGSDSPYAESPLWSIGKSPAPMTRHLRITDSPFPVIEEEGGEVDKEIDMEAEEFIRKFYEQLRSQPSVPATPVYTLRS</sequence>
<reference evidence="1" key="1">
    <citation type="submission" date="2022-08" db="EMBL/GenBank/DDBJ databases">
        <authorList>
            <person name="Marques A."/>
        </authorList>
    </citation>
    <scope>NUCLEOTIDE SEQUENCE</scope>
    <source>
        <strain evidence="1">RhyPub2mFocal</strain>
        <tissue evidence="1">Leaves</tissue>
    </source>
</reference>
<dbReference type="PANTHER" id="PTHR33265:SF26">
    <property type="entry name" value="OS06G0554600 PROTEIN"/>
    <property type="match status" value="1"/>
</dbReference>
<accession>A0AAV8ES36</accession>
<keyword evidence="2" id="KW-1185">Reference proteome</keyword>
<dbReference type="AlphaFoldDB" id="A0AAV8ES36"/>
<gene>
    <name evidence="1" type="ORF">LUZ62_066381</name>
</gene>
<protein>
    <submittedName>
        <fullName evidence="1">Avr9/Cf-9 rapidly elicited protein</fullName>
    </submittedName>
</protein>
<dbReference type="EMBL" id="JAMFTS010000003">
    <property type="protein sequence ID" value="KAJ4782124.1"/>
    <property type="molecule type" value="Genomic_DNA"/>
</dbReference>
<dbReference type="Pfam" id="PF05553">
    <property type="entry name" value="DUF761"/>
    <property type="match status" value="1"/>
</dbReference>
<comment type="caution">
    <text evidence="1">The sequence shown here is derived from an EMBL/GenBank/DDBJ whole genome shotgun (WGS) entry which is preliminary data.</text>
</comment>